<keyword evidence="4" id="KW-0408">Iron</keyword>
<organism evidence="5 6">
    <name type="scientific">Paradesertivirga mongoliensis</name>
    <dbReference type="NCBI Taxonomy" id="2100740"/>
    <lineage>
        <taxon>Bacteria</taxon>
        <taxon>Pseudomonadati</taxon>
        <taxon>Bacteroidota</taxon>
        <taxon>Sphingobacteriia</taxon>
        <taxon>Sphingobacteriales</taxon>
        <taxon>Sphingobacteriaceae</taxon>
        <taxon>Paradesertivirga</taxon>
    </lineage>
</organism>
<dbReference type="SUPFAM" id="SSF46458">
    <property type="entry name" value="Globin-like"/>
    <property type="match status" value="1"/>
</dbReference>
<evidence type="ECO:0000256" key="1">
    <source>
        <dbReference type="ARBA" id="ARBA00022448"/>
    </source>
</evidence>
<sequence>MKDLRSREDIELLVDSFYQKVQRDELIGYIFTDVAKVNWDHHLPKMYDFWEAILFGQKGFKGNPIEVHFKLNQKHPLLDSHFERWKSIFYATVDEYFSGEYAQLAKEKAQSIADLMFFKISTLGRPTQNKK</sequence>
<accession>A0ABW4ZLU4</accession>
<evidence type="ECO:0000313" key="5">
    <source>
        <dbReference type="EMBL" id="MFD2162579.1"/>
    </source>
</evidence>
<dbReference type="Gene3D" id="1.10.490.10">
    <property type="entry name" value="Globins"/>
    <property type="match status" value="1"/>
</dbReference>
<gene>
    <name evidence="5" type="ORF">ACFSJU_09270</name>
</gene>
<dbReference type="EMBL" id="JBHUHZ010000001">
    <property type="protein sequence ID" value="MFD2162579.1"/>
    <property type="molecule type" value="Genomic_DNA"/>
</dbReference>
<dbReference type="InterPro" id="IPR001486">
    <property type="entry name" value="Hemoglobin_trunc"/>
</dbReference>
<dbReference type="RefSeq" id="WP_255903330.1">
    <property type="nucleotide sequence ID" value="NZ_JAFMZO010000003.1"/>
</dbReference>
<evidence type="ECO:0000256" key="2">
    <source>
        <dbReference type="ARBA" id="ARBA00022617"/>
    </source>
</evidence>
<comment type="caution">
    <text evidence="5">The sequence shown here is derived from an EMBL/GenBank/DDBJ whole genome shotgun (WGS) entry which is preliminary data.</text>
</comment>
<proteinExistence type="predicted"/>
<dbReference type="Pfam" id="PF01152">
    <property type="entry name" value="Bac_globin"/>
    <property type="match status" value="1"/>
</dbReference>
<evidence type="ECO:0000313" key="6">
    <source>
        <dbReference type="Proteomes" id="UP001597387"/>
    </source>
</evidence>
<reference evidence="6" key="1">
    <citation type="journal article" date="2019" name="Int. J. Syst. Evol. Microbiol.">
        <title>The Global Catalogue of Microorganisms (GCM) 10K type strain sequencing project: providing services to taxonomists for standard genome sequencing and annotation.</title>
        <authorList>
            <consortium name="The Broad Institute Genomics Platform"/>
            <consortium name="The Broad Institute Genome Sequencing Center for Infectious Disease"/>
            <person name="Wu L."/>
            <person name="Ma J."/>
        </authorList>
    </citation>
    <scope>NUCLEOTIDE SEQUENCE [LARGE SCALE GENOMIC DNA]</scope>
    <source>
        <strain evidence="6">KCTC 42217</strain>
    </source>
</reference>
<dbReference type="Proteomes" id="UP001597387">
    <property type="component" value="Unassembled WGS sequence"/>
</dbReference>
<keyword evidence="2" id="KW-0349">Heme</keyword>
<dbReference type="InterPro" id="IPR009050">
    <property type="entry name" value="Globin-like_sf"/>
</dbReference>
<name>A0ABW4ZLU4_9SPHI</name>
<evidence type="ECO:0000256" key="4">
    <source>
        <dbReference type="ARBA" id="ARBA00023004"/>
    </source>
</evidence>
<keyword evidence="1" id="KW-0813">Transport</keyword>
<evidence type="ECO:0000256" key="3">
    <source>
        <dbReference type="ARBA" id="ARBA00022723"/>
    </source>
</evidence>
<keyword evidence="6" id="KW-1185">Reference proteome</keyword>
<protein>
    <submittedName>
        <fullName evidence="5">Group III truncated hemoglobin</fullName>
    </submittedName>
</protein>
<dbReference type="InterPro" id="IPR012292">
    <property type="entry name" value="Globin/Proto"/>
</dbReference>
<keyword evidence="3" id="KW-0479">Metal-binding</keyword>
<dbReference type="CDD" id="cd08916">
    <property type="entry name" value="TrHb3_P"/>
    <property type="match status" value="1"/>
</dbReference>